<keyword evidence="10" id="KW-0028">Amino-acid biosynthesis</keyword>
<evidence type="ECO:0000313" key="13">
    <source>
        <dbReference type="EMBL" id="KGN78589.1"/>
    </source>
</evidence>
<evidence type="ECO:0000256" key="10">
    <source>
        <dbReference type="RuleBase" id="RU004249"/>
    </source>
</evidence>
<dbReference type="GO" id="GO:0009090">
    <property type="term" value="P:homoserine biosynthetic process"/>
    <property type="evidence" value="ECO:0007669"/>
    <property type="project" value="TreeGrafter"/>
</dbReference>
<dbReference type="NCBIfam" id="TIGR00657">
    <property type="entry name" value="asp_kinases"/>
    <property type="match status" value="1"/>
</dbReference>
<evidence type="ECO:0000256" key="4">
    <source>
        <dbReference type="ARBA" id="ARBA00022741"/>
    </source>
</evidence>
<dbReference type="PIRSF" id="PIRSF000726">
    <property type="entry name" value="Asp_kin"/>
    <property type="match status" value="1"/>
</dbReference>
<dbReference type="PROSITE" id="PS00324">
    <property type="entry name" value="ASPARTOKINASE"/>
    <property type="match status" value="1"/>
</dbReference>
<dbReference type="InterPro" id="IPR054352">
    <property type="entry name" value="ACT_Aspartokinase"/>
</dbReference>
<dbReference type="OrthoDB" id="9799110at2"/>
<evidence type="ECO:0000313" key="14">
    <source>
        <dbReference type="Proteomes" id="UP000030125"/>
    </source>
</evidence>
<dbReference type="Pfam" id="PF22468">
    <property type="entry name" value="ACT_9"/>
    <property type="match status" value="1"/>
</dbReference>
<feature type="binding site" evidence="8">
    <location>
        <position position="41"/>
    </location>
    <ligand>
        <name>substrate</name>
    </ligand>
</feature>
<dbReference type="eggNOG" id="COG0527">
    <property type="taxonomic scope" value="Bacteria"/>
</dbReference>
<protein>
    <recommendedName>
        <fullName evidence="9">Aspartokinase</fullName>
        <ecNumber evidence="9">2.7.2.4</ecNumber>
    </recommendedName>
</protein>
<comment type="pathway">
    <text evidence="1 10">Amino-acid biosynthesis; L-lysine biosynthesis via DAP pathway; (S)-tetrahydrodipicolinate from L-aspartate: step 1/4.</text>
</comment>
<evidence type="ECO:0000256" key="5">
    <source>
        <dbReference type="ARBA" id="ARBA00022777"/>
    </source>
</evidence>
<dbReference type="SUPFAM" id="SSF55021">
    <property type="entry name" value="ACT-like"/>
    <property type="match status" value="2"/>
</dbReference>
<dbReference type="GO" id="GO:0004072">
    <property type="term" value="F:aspartate kinase activity"/>
    <property type="evidence" value="ECO:0007669"/>
    <property type="project" value="UniProtKB-EC"/>
</dbReference>
<keyword evidence="5 9" id="KW-0418">Kinase</keyword>
<dbReference type="RefSeq" id="WP_036852723.1">
    <property type="nucleotide sequence ID" value="NZ_JQJD01000059.1"/>
</dbReference>
<dbReference type="InterPro" id="IPR036393">
    <property type="entry name" value="AceGlu_kinase-like_sf"/>
</dbReference>
<sequence length="440" mass="48900">MLIMKFGGTSVGSSERIKEVGRLINDAKTKIVVLSAMGGVTNILVEICEHFRHQNPQGALSLIEVLSDKYKGVIDSLYSSAESRVRVTAFVQEKMDYIESFKDELFSDFEEKCVLALGELISTEMMKVHLAEIGVATVKLPALDFMVTNKFGEPDLERISESLKKLLSQYPDTKLFLTEGYICRNAYAEIDNLKRGGSDYTASILGACIDAKEVQIWTDIDGMHNNDPRIVEGTSPVRNLHFDEAAELAYFGAKILHPTCIHPAKMQNVPVRLLYTMDPSAPGTLISNVIEPEKIKAVAVKDGITTIKVLSTRLLLAHGFLSRIFEVFERHQTPIDLVTTSEVAVTVAIDNQSRLEEILSELKRFATVSIDNNMSIICIAGDLNWKNVGFEADIIKALEDIPVRMISYGGSNHNVSMVIRTEDKIDALQKLSKKLFSPKK</sequence>
<keyword evidence="14" id="KW-1185">Reference proteome</keyword>
<organism evidence="13 14">
    <name type="scientific">Porphyromonas cangingivalis</name>
    <dbReference type="NCBI Taxonomy" id="36874"/>
    <lineage>
        <taxon>Bacteria</taxon>
        <taxon>Pseudomonadati</taxon>
        <taxon>Bacteroidota</taxon>
        <taxon>Bacteroidia</taxon>
        <taxon>Bacteroidales</taxon>
        <taxon>Porphyromonadaceae</taxon>
        <taxon>Porphyromonas</taxon>
    </lineage>
</organism>
<keyword evidence="4 8" id="KW-0547">Nucleotide-binding</keyword>
<dbReference type="SUPFAM" id="SSF53633">
    <property type="entry name" value="Carbamate kinase-like"/>
    <property type="match status" value="1"/>
</dbReference>
<evidence type="ECO:0000256" key="1">
    <source>
        <dbReference type="ARBA" id="ARBA00004766"/>
    </source>
</evidence>
<evidence type="ECO:0000256" key="2">
    <source>
        <dbReference type="ARBA" id="ARBA00010122"/>
    </source>
</evidence>
<feature type="binding site" evidence="8">
    <location>
        <position position="229"/>
    </location>
    <ligand>
        <name>ATP</name>
        <dbReference type="ChEBI" id="CHEBI:30616"/>
    </ligand>
</feature>
<dbReference type="UniPathway" id="UPA00051">
    <property type="reaction ID" value="UER00462"/>
</dbReference>
<accession>A0A0A2EQD6</accession>
<dbReference type="GO" id="GO:0005829">
    <property type="term" value="C:cytosol"/>
    <property type="evidence" value="ECO:0007669"/>
    <property type="project" value="TreeGrafter"/>
</dbReference>
<evidence type="ECO:0000256" key="8">
    <source>
        <dbReference type="PIRSR" id="PIRSR000726-1"/>
    </source>
</evidence>
<evidence type="ECO:0000256" key="3">
    <source>
        <dbReference type="ARBA" id="ARBA00022679"/>
    </source>
</evidence>
<feature type="binding site" evidence="8">
    <location>
        <begin position="5"/>
        <end position="8"/>
    </location>
    <ligand>
        <name>ATP</name>
        <dbReference type="ChEBI" id="CHEBI:30616"/>
    </ligand>
</feature>
<dbReference type="GO" id="GO:0005524">
    <property type="term" value="F:ATP binding"/>
    <property type="evidence" value="ECO:0007669"/>
    <property type="project" value="UniProtKB-KW"/>
</dbReference>
<dbReference type="AlphaFoldDB" id="A0A0A2EQD6"/>
<dbReference type="InterPro" id="IPR001341">
    <property type="entry name" value="Asp_kinase"/>
</dbReference>
<comment type="pathway">
    <text evidence="10">Amino-acid biosynthesis; L-methionine biosynthesis via de novo pathway; L-homoserine from L-aspartate: step 1/3.</text>
</comment>
<evidence type="ECO:0000259" key="12">
    <source>
        <dbReference type="Pfam" id="PF22468"/>
    </source>
</evidence>
<feature type="binding site" evidence="8">
    <location>
        <position position="119"/>
    </location>
    <ligand>
        <name>substrate</name>
    </ligand>
</feature>
<dbReference type="UniPathway" id="UPA00050">
    <property type="reaction ID" value="UER00461"/>
</dbReference>
<reference evidence="13 14" key="1">
    <citation type="submission" date="2014-08" db="EMBL/GenBank/DDBJ databases">
        <title>Porphyromonas cangingivalis strain:COT-109_OH1386 Genome sequencing.</title>
        <authorList>
            <person name="Wallis C."/>
            <person name="Deusch O."/>
            <person name="O'Flynn C."/>
            <person name="Davis I."/>
            <person name="Jospin G."/>
            <person name="Darling A.E."/>
            <person name="Coil D.A."/>
            <person name="Alexiev A."/>
            <person name="Horsfall A."/>
            <person name="Kirkwood N."/>
            <person name="Harris S."/>
            <person name="Eisen J.A."/>
        </authorList>
    </citation>
    <scope>NUCLEOTIDE SEQUENCE [LARGE SCALE GENOMIC DNA]</scope>
    <source>
        <strain evidence="14">COT-109 OH1386</strain>
    </source>
</reference>
<dbReference type="Gene3D" id="3.40.1160.10">
    <property type="entry name" value="Acetylglutamate kinase-like"/>
    <property type="match status" value="1"/>
</dbReference>
<dbReference type="PANTHER" id="PTHR21499:SF59">
    <property type="entry name" value="ASPARTOKINASE"/>
    <property type="match status" value="1"/>
</dbReference>
<evidence type="ECO:0000259" key="11">
    <source>
        <dbReference type="Pfam" id="PF00696"/>
    </source>
</evidence>
<dbReference type="GO" id="GO:0009089">
    <property type="term" value="P:lysine biosynthetic process via diaminopimelate"/>
    <property type="evidence" value="ECO:0007669"/>
    <property type="project" value="UniProtKB-UniPathway"/>
</dbReference>
<dbReference type="InterPro" id="IPR045865">
    <property type="entry name" value="ACT-like_dom_sf"/>
</dbReference>
<comment type="caution">
    <text evidence="13">The sequence shown here is derived from an EMBL/GenBank/DDBJ whole genome shotgun (WGS) entry which is preliminary data.</text>
</comment>
<evidence type="ECO:0000256" key="7">
    <source>
        <dbReference type="ARBA" id="ARBA00047872"/>
    </source>
</evidence>
<feature type="binding site" evidence="8">
    <location>
        <begin position="218"/>
        <end position="219"/>
    </location>
    <ligand>
        <name>ATP</name>
        <dbReference type="ChEBI" id="CHEBI:30616"/>
    </ligand>
</feature>
<dbReference type="Proteomes" id="UP000030125">
    <property type="component" value="Unassembled WGS sequence"/>
</dbReference>
<comment type="catalytic activity">
    <reaction evidence="7 9">
        <text>L-aspartate + ATP = 4-phospho-L-aspartate + ADP</text>
        <dbReference type="Rhea" id="RHEA:23776"/>
        <dbReference type="ChEBI" id="CHEBI:29991"/>
        <dbReference type="ChEBI" id="CHEBI:30616"/>
        <dbReference type="ChEBI" id="CHEBI:57535"/>
        <dbReference type="ChEBI" id="CHEBI:456216"/>
        <dbReference type="EC" id="2.7.2.4"/>
    </reaction>
</comment>
<dbReference type="GO" id="GO:0009088">
    <property type="term" value="P:threonine biosynthetic process"/>
    <property type="evidence" value="ECO:0007669"/>
    <property type="project" value="UniProtKB-UniPathway"/>
</dbReference>
<feature type="domain" description="Aspartokinase ACT" evidence="12">
    <location>
        <begin position="377"/>
        <end position="434"/>
    </location>
</feature>
<gene>
    <name evidence="13" type="ORF">HQ35_09360</name>
</gene>
<comment type="pathway">
    <text evidence="10">Amino-acid biosynthesis; L-threonine biosynthesis; L-threonine from L-aspartate: step 1/5.</text>
</comment>
<dbReference type="STRING" id="36874.HQ34_04490"/>
<dbReference type="Pfam" id="PF00696">
    <property type="entry name" value="AA_kinase"/>
    <property type="match status" value="1"/>
</dbReference>
<dbReference type="EMBL" id="JQJD01000059">
    <property type="protein sequence ID" value="KGN78589.1"/>
    <property type="molecule type" value="Genomic_DNA"/>
</dbReference>
<dbReference type="UniPathway" id="UPA00034">
    <property type="reaction ID" value="UER00015"/>
</dbReference>
<dbReference type="InterPro" id="IPR005260">
    <property type="entry name" value="Asp_kin_monofn"/>
</dbReference>
<dbReference type="InterPro" id="IPR018042">
    <property type="entry name" value="Aspartate_kinase_CS"/>
</dbReference>
<comment type="similarity">
    <text evidence="2 9">Belongs to the aspartokinase family.</text>
</comment>
<name>A0A0A2EQD6_PORCN</name>
<keyword evidence="6 8" id="KW-0067">ATP-binding</keyword>
<dbReference type="EC" id="2.7.2.4" evidence="9"/>
<evidence type="ECO:0000256" key="9">
    <source>
        <dbReference type="RuleBase" id="RU003448"/>
    </source>
</evidence>
<feature type="domain" description="Aspartate/glutamate/uridylate kinase" evidence="11">
    <location>
        <begin position="2"/>
        <end position="273"/>
    </location>
</feature>
<keyword evidence="3 9" id="KW-0808">Transferase</keyword>
<dbReference type="PANTHER" id="PTHR21499">
    <property type="entry name" value="ASPARTATE KINASE"/>
    <property type="match status" value="1"/>
</dbReference>
<proteinExistence type="inferred from homology"/>
<dbReference type="Gene3D" id="3.30.70.260">
    <property type="match status" value="2"/>
</dbReference>
<evidence type="ECO:0000256" key="6">
    <source>
        <dbReference type="ARBA" id="ARBA00022840"/>
    </source>
</evidence>
<dbReference type="InterPro" id="IPR001048">
    <property type="entry name" value="Asp/Glu/Uridylate_kinase"/>
</dbReference>